<dbReference type="GO" id="GO:0015031">
    <property type="term" value="P:protein transport"/>
    <property type="evidence" value="ECO:0007669"/>
    <property type="project" value="InterPro"/>
</dbReference>
<evidence type="ECO:0000313" key="5">
    <source>
        <dbReference type="Proteomes" id="UP000068243"/>
    </source>
</evidence>
<reference evidence="5" key="1">
    <citation type="journal article" date="2016" name="Genome Announc.">
        <title>Draft genome sequence of Aspergillus niger strain An76.</title>
        <authorList>
            <person name="Gong W."/>
            <person name="Cheng Z."/>
            <person name="Zhang H."/>
            <person name="Liu L."/>
            <person name="Gao P."/>
            <person name="Wang L."/>
        </authorList>
    </citation>
    <scope>NUCLEOTIDE SEQUENCE [LARGE SCALE GENOMIC DNA]</scope>
    <source>
        <strain evidence="5">An76</strain>
    </source>
</reference>
<dbReference type="VEuPathDB" id="FungiDB:ASPNIDRAFT2_1184673"/>
<dbReference type="GO" id="GO:0003735">
    <property type="term" value="F:structural constituent of ribosome"/>
    <property type="evidence" value="ECO:0007669"/>
    <property type="project" value="InterPro"/>
</dbReference>
<dbReference type="GO" id="GO:0005093">
    <property type="term" value="F:Rab GDP-dissociation inhibitor activity"/>
    <property type="evidence" value="ECO:0007669"/>
    <property type="project" value="InterPro"/>
</dbReference>
<proteinExistence type="inferred from homology"/>
<dbReference type="PRINTS" id="PR00892">
    <property type="entry name" value="RABGDI"/>
</dbReference>
<dbReference type="VEuPathDB" id="FungiDB:ATCC64974_61420"/>
<dbReference type="OrthoDB" id="9446342at2759"/>
<comment type="similarity">
    <text evidence="1 3">Belongs to the Rab GDI family.</text>
</comment>
<protein>
    <recommendedName>
        <fullName evidence="3">Rab GDP dissociation inhibitor</fullName>
    </recommendedName>
</protein>
<dbReference type="InterPro" id="IPR010729">
    <property type="entry name" value="Ribosomal_uL29_mit"/>
</dbReference>
<dbReference type="InterPro" id="IPR018203">
    <property type="entry name" value="GDP_dissociation_inhibitor"/>
</dbReference>
<dbReference type="Gene3D" id="3.50.50.60">
    <property type="entry name" value="FAD/NAD(P)-binding domain"/>
    <property type="match status" value="1"/>
</dbReference>
<dbReference type="GO" id="GO:0006412">
    <property type="term" value="P:translation"/>
    <property type="evidence" value="ECO:0007669"/>
    <property type="project" value="InterPro"/>
</dbReference>
<dbReference type="VEuPathDB" id="FungiDB:M747DRAFT_291986"/>
<dbReference type="PaxDb" id="5061-CADANGAP00001768"/>
<sequence length="692" mass="77916">MHRQSVLRLARQSGAFPLAELPPPYLAPSLHFSMNRSTVQCSNFSSTAAVAAGRGDLNKVRAVSAIHRTGPKYRLGVSKYPLPKPVSPDALPKRNATPDHGLWGFFPTDRTALSTPTYDIECGRSWSIQELREKSWDDLHSLWWVCVKERNRIATSDMERKRLKAGYGEWESAERDRVIRVTQNGIKHVLRERWYAWEEAQRLYRKGYRPQEDSQDLPPETLHIMEEIAPEYDVVVLGTGLTECVLSGVLSVKGNKVLHIDRNDHYGGEAASVNIETLFKKYGNVQPGDEPWKKYGRVNDWNIDLVPKLLMANGELTNILVSTDVTRYLEFKQIAGSYVQQGKGPKATVAKVPSDAGEALRSSLMGMFEKRRAKKFLEWVGEFKEDDPSTHQGLNVHNCTMKEVYDKFGLEANTCDFVGHSMALYSSDEYIHKPGMAVETINRIRLYVNSMARYGKSPYIYPLYGLGELPQGFARLSAIYGGTYMLNTSVDDVLYDESGKVSGIKATMKDRDNEAESMTFSTKTKKILADPSYFPGKARVTGYLLKAICILNHPIDKTDSSDSLQLIIPQSQVGRKHDIYIAMVSSAHNVCPKGYYIAIVSTIAETDANHHLELEPGFERLGKIEEKFMGAPIPLYEPIESGEKDNIFISKSYDPSSHFETTTDDVRDIYRRATGEELVVEGLREGQKLAEE</sequence>
<dbReference type="PANTHER" id="PTHR11787:SF8">
    <property type="entry name" value="RAB GDP DISSOCIATION INHIBITOR"/>
    <property type="match status" value="1"/>
</dbReference>
<comment type="subunit">
    <text evidence="2">Component of the mitochondrial large ribosomal subunit. Mature mitochondrial ribosomes consist of a small (37S) and a large (54S) subunit. The 37S subunit contains at least 33 different proteins and 1 molecule of RNA (15S). The 54S subunit contains at least 45 different proteins and 1 molecule of RNA (21S).</text>
</comment>
<dbReference type="Pfam" id="PF00996">
    <property type="entry name" value="GDI"/>
    <property type="match status" value="1"/>
</dbReference>
<evidence type="ECO:0000256" key="1">
    <source>
        <dbReference type="ARBA" id="ARBA00005593"/>
    </source>
</evidence>
<dbReference type="Gene3D" id="1.10.405.10">
    <property type="entry name" value="Guanine Nucleotide Dissociation Inhibitor, domain 1"/>
    <property type="match status" value="1"/>
</dbReference>
<dbReference type="AlphaFoldDB" id="A0A100I669"/>
<dbReference type="PANTHER" id="PTHR11787">
    <property type="entry name" value="RAB GDP-DISSOCIATION INHIBITOR"/>
    <property type="match status" value="1"/>
</dbReference>
<dbReference type="EMBL" id="BCMY01000001">
    <property type="protein sequence ID" value="GAQ34870.1"/>
    <property type="molecule type" value="Genomic_DNA"/>
</dbReference>
<dbReference type="FunFam" id="1.10.405.10:FF:000001">
    <property type="entry name" value="Rab GDP dissociation inhibitor"/>
    <property type="match status" value="1"/>
</dbReference>
<dbReference type="Gene3D" id="3.30.519.10">
    <property type="entry name" value="Guanine Nucleotide Dissociation Inhibitor, domain 2"/>
    <property type="match status" value="1"/>
</dbReference>
<evidence type="ECO:0000256" key="2">
    <source>
        <dbReference type="ARBA" id="ARBA00026009"/>
    </source>
</evidence>
<dbReference type="InterPro" id="IPR036188">
    <property type="entry name" value="FAD/NAD-bd_sf"/>
</dbReference>
<dbReference type="InterPro" id="IPR038340">
    <property type="entry name" value="MRP-L47_sf"/>
</dbReference>
<dbReference type="GO" id="GO:0007264">
    <property type="term" value="P:small GTPase-mediated signal transduction"/>
    <property type="evidence" value="ECO:0007669"/>
    <property type="project" value="InterPro"/>
</dbReference>
<evidence type="ECO:0000313" key="4">
    <source>
        <dbReference type="EMBL" id="GAQ34870.1"/>
    </source>
</evidence>
<dbReference type="Pfam" id="PF06984">
    <property type="entry name" value="MRP-L47"/>
    <property type="match status" value="1"/>
</dbReference>
<dbReference type="Proteomes" id="UP000068243">
    <property type="component" value="Unassembled WGS sequence"/>
</dbReference>
<dbReference type="OMA" id="GRICKVP"/>
<gene>
    <name evidence="4" type="ORF">ABL_00928</name>
</gene>
<dbReference type="VEuPathDB" id="FungiDB:An02g03120"/>
<evidence type="ECO:0000256" key="3">
    <source>
        <dbReference type="RuleBase" id="RU363124"/>
    </source>
</evidence>
<organism evidence="4 5">
    <name type="scientific">Aspergillus niger</name>
    <dbReference type="NCBI Taxonomy" id="5061"/>
    <lineage>
        <taxon>Eukaryota</taxon>
        <taxon>Fungi</taxon>
        <taxon>Dikarya</taxon>
        <taxon>Ascomycota</taxon>
        <taxon>Pezizomycotina</taxon>
        <taxon>Eurotiomycetes</taxon>
        <taxon>Eurotiomycetidae</taxon>
        <taxon>Eurotiales</taxon>
        <taxon>Aspergillaceae</taxon>
        <taxon>Aspergillus</taxon>
        <taxon>Aspergillus subgen. Circumdati</taxon>
    </lineage>
</organism>
<name>A0A100I669_ASPNG</name>
<accession>A0A100I669</accession>
<comment type="caution">
    <text evidence="4">The sequence shown here is derived from an EMBL/GenBank/DDBJ whole genome shotgun (WGS) entry which is preliminary data.</text>
</comment>
<dbReference type="GO" id="GO:0016192">
    <property type="term" value="P:vesicle-mediated transport"/>
    <property type="evidence" value="ECO:0007669"/>
    <property type="project" value="TreeGrafter"/>
</dbReference>
<dbReference type="VEuPathDB" id="FungiDB:An02g03110"/>
<dbReference type="InterPro" id="IPR000806">
    <property type="entry name" value="RabGDI"/>
</dbReference>
<dbReference type="VEuPathDB" id="FungiDB:ATCC64974_61410"/>
<dbReference type="Gene3D" id="6.10.330.20">
    <property type="match status" value="1"/>
</dbReference>
<dbReference type="VEuPathDB" id="FungiDB:ASPNIDRAFT2_1144506"/>
<dbReference type="PRINTS" id="PR00891">
    <property type="entry name" value="RABGDIREP"/>
</dbReference>
<dbReference type="GO" id="GO:0005761">
    <property type="term" value="C:mitochondrial ribosome"/>
    <property type="evidence" value="ECO:0007669"/>
    <property type="project" value="InterPro"/>
</dbReference>
<dbReference type="SUPFAM" id="SSF51905">
    <property type="entry name" value="FAD/NAD(P)-binding domain"/>
    <property type="match status" value="2"/>
</dbReference>
<dbReference type="VEuPathDB" id="FungiDB:M747DRAFT_291987"/>